<evidence type="ECO:0000313" key="2">
    <source>
        <dbReference type="EMBL" id="CUN20952.1"/>
    </source>
</evidence>
<dbReference type="GO" id="GO:0003677">
    <property type="term" value="F:DNA binding"/>
    <property type="evidence" value="ECO:0007669"/>
    <property type="project" value="InterPro"/>
</dbReference>
<dbReference type="EMBL" id="QSFX01000006">
    <property type="protein sequence ID" value="RHA90214.1"/>
    <property type="molecule type" value="Genomic_DNA"/>
</dbReference>
<dbReference type="PROSITE" id="PS50943">
    <property type="entry name" value="HTH_CROC1"/>
    <property type="match status" value="2"/>
</dbReference>
<dbReference type="InterPro" id="IPR010982">
    <property type="entry name" value="Lambda_DNA-bd_dom_sf"/>
</dbReference>
<dbReference type="PANTHER" id="PTHR37038">
    <property type="entry name" value="TRANSCRIPTIONAL REGULATOR-RELATED"/>
    <property type="match status" value="1"/>
</dbReference>
<feature type="domain" description="HTH cro/C1-type" evidence="1">
    <location>
        <begin position="9"/>
        <end position="62"/>
    </location>
</feature>
<dbReference type="RefSeq" id="WP_055170282.1">
    <property type="nucleotide sequence ID" value="NZ_CABJFX010000006.1"/>
</dbReference>
<reference evidence="3 5" key="2">
    <citation type="submission" date="2018-08" db="EMBL/GenBank/DDBJ databases">
        <title>A genome reference for cultivated species of the human gut microbiota.</title>
        <authorList>
            <person name="Zou Y."/>
            <person name="Xue W."/>
            <person name="Luo G."/>
        </authorList>
    </citation>
    <scope>NUCLEOTIDE SEQUENCE [LARGE SCALE GENOMIC DNA]</scope>
    <source>
        <strain evidence="3 5">AM42-1AC</strain>
    </source>
</reference>
<dbReference type="Proteomes" id="UP000095453">
    <property type="component" value="Unassembled WGS sequence"/>
</dbReference>
<dbReference type="SUPFAM" id="SSF48452">
    <property type="entry name" value="TPR-like"/>
    <property type="match status" value="1"/>
</dbReference>
<accession>A0A173V0S8</accession>
<name>A0A173V0S8_9FIRM</name>
<dbReference type="InterPro" id="IPR001387">
    <property type="entry name" value="Cro/C1-type_HTH"/>
</dbReference>
<dbReference type="AlphaFoldDB" id="A0A173V0S8"/>
<evidence type="ECO:0000259" key="1">
    <source>
        <dbReference type="PROSITE" id="PS50943"/>
    </source>
</evidence>
<dbReference type="Pfam" id="PF01381">
    <property type="entry name" value="HTH_3"/>
    <property type="match status" value="2"/>
</dbReference>
<reference evidence="2 4" key="1">
    <citation type="submission" date="2015-09" db="EMBL/GenBank/DDBJ databases">
        <authorList>
            <consortium name="Pathogen Informatics"/>
        </authorList>
    </citation>
    <scope>NUCLEOTIDE SEQUENCE [LARGE SCALE GENOMIC DNA]</scope>
    <source>
        <strain evidence="2 4">2789STDY5608887</strain>
    </source>
</reference>
<dbReference type="InterPro" id="IPR053163">
    <property type="entry name" value="HTH-type_regulator_Rgg"/>
</dbReference>
<dbReference type="EMBL" id="CYXX01000020">
    <property type="protein sequence ID" value="CUN20952.1"/>
    <property type="molecule type" value="Genomic_DNA"/>
</dbReference>
<dbReference type="InterPro" id="IPR041315">
    <property type="entry name" value="PlcR_TPR"/>
</dbReference>
<evidence type="ECO:0000313" key="4">
    <source>
        <dbReference type="Proteomes" id="UP000095453"/>
    </source>
</evidence>
<dbReference type="CDD" id="cd00093">
    <property type="entry name" value="HTH_XRE"/>
    <property type="match status" value="2"/>
</dbReference>
<feature type="domain" description="HTH cro/C1-type" evidence="1">
    <location>
        <begin position="309"/>
        <end position="361"/>
    </location>
</feature>
<evidence type="ECO:0000313" key="5">
    <source>
        <dbReference type="Proteomes" id="UP000283492"/>
    </source>
</evidence>
<dbReference type="PANTHER" id="PTHR37038:SF14">
    <property type="entry name" value="TRANSCRIPTIONAL ACTIVATOR"/>
    <property type="match status" value="1"/>
</dbReference>
<proteinExistence type="predicted"/>
<dbReference type="Pfam" id="PF18768">
    <property type="entry name" value="RNPP_C"/>
    <property type="match status" value="1"/>
</dbReference>
<evidence type="ECO:0000313" key="3">
    <source>
        <dbReference type="EMBL" id="RHA90214.1"/>
    </source>
</evidence>
<organism evidence="2 4">
    <name type="scientific">Roseburia inulinivorans</name>
    <dbReference type="NCBI Taxonomy" id="360807"/>
    <lineage>
        <taxon>Bacteria</taxon>
        <taxon>Bacillati</taxon>
        <taxon>Bacillota</taxon>
        <taxon>Clostridia</taxon>
        <taxon>Lachnospirales</taxon>
        <taxon>Lachnospiraceae</taxon>
        <taxon>Roseburia</taxon>
    </lineage>
</organism>
<dbReference type="SUPFAM" id="SSF47413">
    <property type="entry name" value="lambda repressor-like DNA-binding domains"/>
    <property type="match status" value="2"/>
</dbReference>
<sequence length="615" mass="72792">MGKRLGHMIREFREKQGRTIEEAARGLLSAAELSRVENGTKEIEYLIMEALFETYGKSLDKLEIVVSSDEYRILELRDRIYEALLQKRSADAEELIRQYKDITDEEKLIHRQYIQMAEAISNYNKAGKLTAVLQQLKTSLHLTTAEIKGQNIHLFHQEIYLIYMIFWMQYQCGDTERLLDNARKMEQYICEQYTDEEEKVKIYPQCIWLLGRILLDIQYDKTAKYTINKGIDCLTENGALHWLTQLLELKKECEERLGEKAEVEECDRYLDAIRTLYEVAGECQTKEISLALFMQSSTQRECIISNYFLKNLREEKGVTQYEMSEDICAWETVSRIESGRTPNQKKLYRLWKKLGIERERYYGFIESEHYEVYGWVRDYNRLIGNEKRQEAEMLFERIESELDKKIPVNKQYLERARITEKLRNGRISNEEAIEEWRKILAITMPPLPSGKRIYRIPFRTEFAIMNQIARTFAAMGKYDSACEIYAEVLKQYHKNESTLRGHVVQGILLYVCYAAILEDNNELELSEQIAKEGMKFTIECMRGDTACKILANLTCVYEKRKEIELEMRYLKDAYYLSRLYRQGMLTDLLKNRYAEKQINFQANRLNLQIFISETN</sequence>
<dbReference type="Proteomes" id="UP000283492">
    <property type="component" value="Unassembled WGS sequence"/>
</dbReference>
<dbReference type="Gene3D" id="1.25.40.10">
    <property type="entry name" value="Tetratricopeptide repeat domain"/>
    <property type="match status" value="2"/>
</dbReference>
<protein>
    <submittedName>
        <fullName evidence="2">Helix-turn-helix</fullName>
    </submittedName>
    <submittedName>
        <fullName evidence="3">XRE family transcriptional regulator</fullName>
    </submittedName>
</protein>
<dbReference type="InterPro" id="IPR011990">
    <property type="entry name" value="TPR-like_helical_dom_sf"/>
</dbReference>
<gene>
    <name evidence="3" type="ORF">DW914_05155</name>
    <name evidence="2" type="ORF">ERS852444_02437</name>
</gene>
<dbReference type="SMART" id="SM00530">
    <property type="entry name" value="HTH_XRE"/>
    <property type="match status" value="2"/>
</dbReference>